<evidence type="ECO:0000313" key="2">
    <source>
        <dbReference type="Proteomes" id="UP000800039"/>
    </source>
</evidence>
<keyword evidence="2" id="KW-1185">Reference proteome</keyword>
<dbReference type="EMBL" id="ML976614">
    <property type="protein sequence ID" value="KAF1849683.1"/>
    <property type="molecule type" value="Genomic_DNA"/>
</dbReference>
<accession>A0A9P4LCG2</accession>
<protein>
    <submittedName>
        <fullName evidence="1">Uncharacterized protein</fullName>
    </submittedName>
</protein>
<proteinExistence type="predicted"/>
<dbReference type="RefSeq" id="XP_040792246.1">
    <property type="nucleotide sequence ID" value="XM_040931449.1"/>
</dbReference>
<sequence>MSSAYTVITPAPEPTTPKGHISDLDGGILTHIFLIANFGTLMNFAHASPYLTARMGRAVELELSVNSCAMMLHDAECHRVITYVLPESEIPMHWAFAVFRLLWFSENE</sequence>
<gene>
    <name evidence="1" type="ORF">K460DRAFT_349846</name>
</gene>
<name>A0A9P4LCG2_9PLEO</name>
<comment type="caution">
    <text evidence="1">The sequence shown here is derived from an EMBL/GenBank/DDBJ whole genome shotgun (WGS) entry which is preliminary data.</text>
</comment>
<organism evidence="1 2">
    <name type="scientific">Cucurbitaria berberidis CBS 394.84</name>
    <dbReference type="NCBI Taxonomy" id="1168544"/>
    <lineage>
        <taxon>Eukaryota</taxon>
        <taxon>Fungi</taxon>
        <taxon>Dikarya</taxon>
        <taxon>Ascomycota</taxon>
        <taxon>Pezizomycotina</taxon>
        <taxon>Dothideomycetes</taxon>
        <taxon>Pleosporomycetidae</taxon>
        <taxon>Pleosporales</taxon>
        <taxon>Pleosporineae</taxon>
        <taxon>Cucurbitariaceae</taxon>
        <taxon>Cucurbitaria</taxon>
    </lineage>
</organism>
<reference evidence="1" key="1">
    <citation type="submission" date="2020-01" db="EMBL/GenBank/DDBJ databases">
        <authorList>
            <consortium name="DOE Joint Genome Institute"/>
            <person name="Haridas S."/>
            <person name="Albert R."/>
            <person name="Binder M."/>
            <person name="Bloem J."/>
            <person name="Labutti K."/>
            <person name="Salamov A."/>
            <person name="Andreopoulos B."/>
            <person name="Baker S.E."/>
            <person name="Barry K."/>
            <person name="Bills G."/>
            <person name="Bluhm B.H."/>
            <person name="Cannon C."/>
            <person name="Castanera R."/>
            <person name="Culley D.E."/>
            <person name="Daum C."/>
            <person name="Ezra D."/>
            <person name="Gonzalez J.B."/>
            <person name="Henrissat B."/>
            <person name="Kuo A."/>
            <person name="Liang C."/>
            <person name="Lipzen A."/>
            <person name="Lutzoni F."/>
            <person name="Magnuson J."/>
            <person name="Mondo S."/>
            <person name="Nolan M."/>
            <person name="Ohm R."/>
            <person name="Pangilinan J."/>
            <person name="Park H.-J."/>
            <person name="Ramirez L."/>
            <person name="Alfaro M."/>
            <person name="Sun H."/>
            <person name="Tritt A."/>
            <person name="Yoshinaga Y."/>
            <person name="Zwiers L.-H."/>
            <person name="Turgeon B.G."/>
            <person name="Goodwin S.B."/>
            <person name="Spatafora J.W."/>
            <person name="Crous P.W."/>
            <person name="Grigoriev I.V."/>
        </authorList>
    </citation>
    <scope>NUCLEOTIDE SEQUENCE</scope>
    <source>
        <strain evidence="1">CBS 394.84</strain>
    </source>
</reference>
<dbReference type="GeneID" id="63848701"/>
<dbReference type="AlphaFoldDB" id="A0A9P4LCG2"/>
<evidence type="ECO:0000313" key="1">
    <source>
        <dbReference type="EMBL" id="KAF1849683.1"/>
    </source>
</evidence>
<dbReference type="Proteomes" id="UP000800039">
    <property type="component" value="Unassembled WGS sequence"/>
</dbReference>